<proteinExistence type="predicted"/>
<gene>
    <name evidence="1" type="ORF">LO55_470</name>
</gene>
<accession>A0A1S2NAT4</accession>
<dbReference type="RefSeq" id="WP_071360294.1">
    <property type="nucleotide sequence ID" value="NZ_CAUQYF010000009.1"/>
</dbReference>
<comment type="caution">
    <text evidence="1">The sequence shown here is derived from an EMBL/GenBank/DDBJ whole genome shotgun (WGS) entry which is preliminary data.</text>
</comment>
<dbReference type="EMBL" id="JRYB01000001">
    <property type="protein sequence ID" value="OIJ42109.1"/>
    <property type="molecule type" value="Genomic_DNA"/>
</dbReference>
<name>A0A1S2NAT4_9BURK</name>
<evidence type="ECO:0000313" key="2">
    <source>
        <dbReference type="Proteomes" id="UP000180246"/>
    </source>
</evidence>
<dbReference type="Proteomes" id="UP000180246">
    <property type="component" value="Unassembled WGS sequence"/>
</dbReference>
<reference evidence="1 2" key="1">
    <citation type="submission" date="2014-10" db="EMBL/GenBank/DDBJ databases">
        <authorList>
            <person name="Seo M.-J."/>
            <person name="Seok Y.J."/>
            <person name="Cha I.-T."/>
        </authorList>
    </citation>
    <scope>NUCLEOTIDE SEQUENCE [LARGE SCALE GENOMIC DNA]</scope>
    <source>
        <strain evidence="1 2">NEU</strain>
    </source>
</reference>
<evidence type="ECO:0000313" key="1">
    <source>
        <dbReference type="EMBL" id="OIJ42109.1"/>
    </source>
</evidence>
<dbReference type="AlphaFoldDB" id="A0A1S2NAT4"/>
<protein>
    <recommendedName>
        <fullName evidence="3">DUF721 domain-containing protein</fullName>
    </recommendedName>
</protein>
<evidence type="ECO:0008006" key="3">
    <source>
        <dbReference type="Google" id="ProtNLM"/>
    </source>
</evidence>
<organism evidence="1 2">
    <name type="scientific">Massilia timonae</name>
    <dbReference type="NCBI Taxonomy" id="47229"/>
    <lineage>
        <taxon>Bacteria</taxon>
        <taxon>Pseudomonadati</taxon>
        <taxon>Pseudomonadota</taxon>
        <taxon>Betaproteobacteria</taxon>
        <taxon>Burkholderiales</taxon>
        <taxon>Oxalobacteraceae</taxon>
        <taxon>Telluria group</taxon>
        <taxon>Massilia</taxon>
    </lineage>
</organism>
<dbReference type="Pfam" id="PF05258">
    <property type="entry name" value="DciA"/>
    <property type="match status" value="1"/>
</dbReference>
<dbReference type="InterPro" id="IPR007922">
    <property type="entry name" value="DciA-like"/>
</dbReference>
<sequence length="163" mass="18015">MQQSPPKRPFHIFGTSTRQTSHAATDFLRANDRMASLLPAVGRMARLQADCAAALPAIFHNCDVLSFQEGVLTLAVPSSALAARLKQLLPKLQATLLQKGWQVESTRIKLQVTRALPDRPEMRTLELPPRAVQAFEELAESLPETQQNRDLVAALRALAAKRK</sequence>